<evidence type="ECO:0000256" key="10">
    <source>
        <dbReference type="PIRSR" id="PIRSR600823-3"/>
    </source>
</evidence>
<dbReference type="InterPro" id="IPR010255">
    <property type="entry name" value="Haem_peroxidase_sf"/>
</dbReference>
<feature type="binding site" description="axial binding residue" evidence="10">
    <location>
        <position position="68"/>
    </location>
    <ligand>
        <name>heme b</name>
        <dbReference type="ChEBI" id="CHEBI:60344"/>
    </ligand>
    <ligandPart>
        <name>Fe</name>
        <dbReference type="ChEBI" id="CHEBI:18248"/>
    </ligandPart>
</feature>
<evidence type="ECO:0000313" key="14">
    <source>
        <dbReference type="Proteomes" id="UP001291623"/>
    </source>
</evidence>
<evidence type="ECO:0000256" key="6">
    <source>
        <dbReference type="ARBA" id="ARBA00022723"/>
    </source>
</evidence>
<comment type="catalytic activity">
    <reaction evidence="1">
        <text>2 a phenolic donor + H2O2 = 2 a phenolic radical donor + 2 H2O</text>
        <dbReference type="Rhea" id="RHEA:56136"/>
        <dbReference type="ChEBI" id="CHEBI:15377"/>
        <dbReference type="ChEBI" id="CHEBI:16240"/>
        <dbReference type="ChEBI" id="CHEBI:139520"/>
        <dbReference type="ChEBI" id="CHEBI:139521"/>
        <dbReference type="EC" id="1.11.1.7"/>
    </reaction>
</comment>
<evidence type="ECO:0000256" key="1">
    <source>
        <dbReference type="ARBA" id="ARBA00000189"/>
    </source>
</evidence>
<dbReference type="GO" id="GO:0046872">
    <property type="term" value="F:metal ion binding"/>
    <property type="evidence" value="ECO:0007669"/>
    <property type="project" value="UniProtKB-KW"/>
</dbReference>
<evidence type="ECO:0000256" key="11">
    <source>
        <dbReference type="RuleBase" id="RU004241"/>
    </source>
</evidence>
<dbReference type="PRINTS" id="PR00458">
    <property type="entry name" value="PEROXIDASE"/>
</dbReference>
<evidence type="ECO:0000256" key="7">
    <source>
        <dbReference type="ARBA" id="ARBA00023002"/>
    </source>
</evidence>
<comment type="caution">
    <text evidence="13">The sequence shown here is derived from an EMBL/GenBank/DDBJ whole genome shotgun (WGS) entry which is preliminary data.</text>
</comment>
<organism evidence="13 14">
    <name type="scientific">Anisodus tanguticus</name>
    <dbReference type="NCBI Taxonomy" id="243964"/>
    <lineage>
        <taxon>Eukaryota</taxon>
        <taxon>Viridiplantae</taxon>
        <taxon>Streptophyta</taxon>
        <taxon>Embryophyta</taxon>
        <taxon>Tracheophyta</taxon>
        <taxon>Spermatophyta</taxon>
        <taxon>Magnoliopsida</taxon>
        <taxon>eudicotyledons</taxon>
        <taxon>Gunneridae</taxon>
        <taxon>Pentapetalae</taxon>
        <taxon>asterids</taxon>
        <taxon>lamiids</taxon>
        <taxon>Solanales</taxon>
        <taxon>Solanaceae</taxon>
        <taxon>Solanoideae</taxon>
        <taxon>Hyoscyameae</taxon>
        <taxon>Anisodus</taxon>
    </lineage>
</organism>
<keyword evidence="5" id="KW-0349">Heme</keyword>
<dbReference type="GO" id="GO:0140825">
    <property type="term" value="F:lactoperoxidase activity"/>
    <property type="evidence" value="ECO:0007669"/>
    <property type="project" value="UniProtKB-EC"/>
</dbReference>
<evidence type="ECO:0000259" key="12">
    <source>
        <dbReference type="PROSITE" id="PS50873"/>
    </source>
</evidence>
<keyword evidence="7" id="KW-0560">Oxidoreductase</keyword>
<gene>
    <name evidence="13" type="ORF">RND71_025236</name>
</gene>
<dbReference type="PANTHER" id="PTHR31388:SF2">
    <property type="entry name" value="PEROXIDASE 17"/>
    <property type="match status" value="1"/>
</dbReference>
<comment type="cofactor">
    <cofactor evidence="2">
        <name>Ca(2+)</name>
        <dbReference type="ChEBI" id="CHEBI:29108"/>
    </cofactor>
</comment>
<evidence type="ECO:0000256" key="5">
    <source>
        <dbReference type="ARBA" id="ARBA00022617"/>
    </source>
</evidence>
<dbReference type="GO" id="GO:0020037">
    <property type="term" value="F:heme binding"/>
    <property type="evidence" value="ECO:0007669"/>
    <property type="project" value="InterPro"/>
</dbReference>
<dbReference type="SUPFAM" id="SSF48113">
    <property type="entry name" value="Heme-dependent peroxidases"/>
    <property type="match status" value="1"/>
</dbReference>
<evidence type="ECO:0000313" key="13">
    <source>
        <dbReference type="EMBL" id="KAK4356265.1"/>
    </source>
</evidence>
<dbReference type="EMBL" id="JAVYJV010000013">
    <property type="protein sequence ID" value="KAK4356265.1"/>
    <property type="molecule type" value="Genomic_DNA"/>
</dbReference>
<dbReference type="GO" id="GO:0006979">
    <property type="term" value="P:response to oxidative stress"/>
    <property type="evidence" value="ECO:0007669"/>
    <property type="project" value="InterPro"/>
</dbReference>
<sequence>MKKAMKKNQESGGPIWEVKLGRLDSLTASQEDSNQIMPSPRSNATYLIDLFSRFNLSVQDLVALSGSHSTGKGKCLGCIISPVRADLTLPLNQDSEKSWTSYVHFVEMGM</sequence>
<evidence type="ECO:0000256" key="2">
    <source>
        <dbReference type="ARBA" id="ARBA00001913"/>
    </source>
</evidence>
<dbReference type="Proteomes" id="UP001291623">
    <property type="component" value="Unassembled WGS sequence"/>
</dbReference>
<proteinExistence type="inferred from homology"/>
<keyword evidence="8 10" id="KW-0408">Iron</keyword>
<dbReference type="PANTHER" id="PTHR31388">
    <property type="entry name" value="PEROXIDASE 72-RELATED"/>
    <property type="match status" value="1"/>
</dbReference>
<keyword evidence="14" id="KW-1185">Reference proteome</keyword>
<dbReference type="Gene3D" id="1.10.420.10">
    <property type="entry name" value="Peroxidase, domain 2"/>
    <property type="match status" value="1"/>
</dbReference>
<accession>A0AAE1RR99</accession>
<dbReference type="InterPro" id="IPR002016">
    <property type="entry name" value="Haem_peroxidase"/>
</dbReference>
<evidence type="ECO:0000256" key="4">
    <source>
        <dbReference type="ARBA" id="ARBA00022559"/>
    </source>
</evidence>
<comment type="cofactor">
    <cofactor evidence="10">
        <name>heme b</name>
        <dbReference type="ChEBI" id="CHEBI:60344"/>
    </cofactor>
    <text evidence="10">Binds 1 heme b (iron(II)-protoporphyrin IX) group per subunit.</text>
</comment>
<dbReference type="Gene3D" id="1.10.520.10">
    <property type="match status" value="1"/>
</dbReference>
<dbReference type="Pfam" id="PF00141">
    <property type="entry name" value="peroxidase"/>
    <property type="match status" value="1"/>
</dbReference>
<name>A0AAE1RR99_9SOLA</name>
<keyword evidence="4" id="KW-0575">Peroxidase</keyword>
<dbReference type="InterPro" id="IPR000823">
    <property type="entry name" value="Peroxidase_pln"/>
</dbReference>
<keyword evidence="6 10" id="KW-0479">Metal-binding</keyword>
<reference evidence="13" key="1">
    <citation type="submission" date="2023-12" db="EMBL/GenBank/DDBJ databases">
        <title>Genome assembly of Anisodus tanguticus.</title>
        <authorList>
            <person name="Wang Y.-J."/>
        </authorList>
    </citation>
    <scope>NUCLEOTIDE SEQUENCE</scope>
    <source>
        <strain evidence="13">KB-2021</strain>
        <tissue evidence="13">Leaf</tissue>
    </source>
</reference>
<feature type="binding site" evidence="9">
    <location>
        <position position="38"/>
    </location>
    <ligand>
        <name>substrate</name>
    </ligand>
</feature>
<feature type="domain" description="Plant heme peroxidase family profile" evidence="12">
    <location>
        <begin position="1"/>
        <end position="75"/>
    </location>
</feature>
<protein>
    <recommendedName>
        <fullName evidence="3">peroxidase</fullName>
        <ecNumber evidence="3">1.11.1.7</ecNumber>
    </recommendedName>
</protein>
<dbReference type="EC" id="1.11.1.7" evidence="3"/>
<dbReference type="AlphaFoldDB" id="A0AAE1RR99"/>
<evidence type="ECO:0000256" key="8">
    <source>
        <dbReference type="ARBA" id="ARBA00023004"/>
    </source>
</evidence>
<comment type="similarity">
    <text evidence="11">Belongs to the peroxidase family.</text>
</comment>
<evidence type="ECO:0000256" key="3">
    <source>
        <dbReference type="ARBA" id="ARBA00012313"/>
    </source>
</evidence>
<dbReference type="PRINTS" id="PR00461">
    <property type="entry name" value="PLPEROXIDASE"/>
</dbReference>
<dbReference type="PROSITE" id="PS50873">
    <property type="entry name" value="PEROXIDASE_4"/>
    <property type="match status" value="1"/>
</dbReference>
<evidence type="ECO:0000256" key="9">
    <source>
        <dbReference type="PIRSR" id="PIRSR600823-2"/>
    </source>
</evidence>